<proteinExistence type="predicted"/>
<protein>
    <recommendedName>
        <fullName evidence="1">GerMN domain-containing protein</fullName>
    </recommendedName>
</protein>
<evidence type="ECO:0000259" key="1">
    <source>
        <dbReference type="SMART" id="SM00909"/>
    </source>
</evidence>
<dbReference type="PATRIC" id="fig|1469144.9.peg.3828"/>
<dbReference type="Pfam" id="PF10648">
    <property type="entry name" value="Gmad2"/>
    <property type="match status" value="1"/>
</dbReference>
<dbReference type="Pfam" id="PF10646">
    <property type="entry name" value="Germane"/>
    <property type="match status" value="1"/>
</dbReference>
<gene>
    <name evidence="2" type="ORF">TR74_08240</name>
</gene>
<dbReference type="AlphaFoldDB" id="A0A132NHW7"/>
<dbReference type="RefSeq" id="WP_067420709.1">
    <property type="nucleotide sequence ID" value="NZ_JYIK01000756.1"/>
</dbReference>
<sequence length="218" mass="23702">AGPRLYREFRRVPEYRGPITTAVRAMLSERPLDPDYRSYWPPGTRVRSVTRVGDTVTVDLSREAAGLGSAQAEISLQQLAYTVSAAARSAHLRIRLLVDGLPARMSGLGSADTVKRADPNQVQAAVWITSPQEGDTVGRTVRLEGVANTFEANVRIQVLAGDRVVTDTYTTATAGTGAFGIWAKEIELPPGTYVVKAFEESAEDGSDLWPDTKRITVR</sequence>
<accession>A0A132NHW7</accession>
<dbReference type="Proteomes" id="UP000070598">
    <property type="component" value="Unassembled WGS sequence"/>
</dbReference>
<comment type="caution">
    <text evidence="2">The sequence shown here is derived from an EMBL/GenBank/DDBJ whole genome shotgun (WGS) entry which is preliminary data.</text>
</comment>
<dbReference type="SMART" id="SM00909">
    <property type="entry name" value="Germane"/>
    <property type="match status" value="1"/>
</dbReference>
<name>A0A132NHW7_9ACTN</name>
<evidence type="ECO:0000313" key="2">
    <source>
        <dbReference type="EMBL" id="KWX09658.1"/>
    </source>
</evidence>
<organism evidence="2 3">
    <name type="scientific">Carbonactinospora thermoautotrophica</name>
    <dbReference type="NCBI Taxonomy" id="1469144"/>
    <lineage>
        <taxon>Bacteria</taxon>
        <taxon>Bacillati</taxon>
        <taxon>Actinomycetota</taxon>
        <taxon>Actinomycetes</taxon>
        <taxon>Kitasatosporales</taxon>
        <taxon>Carbonactinosporaceae</taxon>
        <taxon>Carbonactinospora</taxon>
    </lineage>
</organism>
<dbReference type="InterPro" id="IPR018911">
    <property type="entry name" value="Gmad2_Ig-like_dom"/>
</dbReference>
<feature type="domain" description="GerMN" evidence="1">
    <location>
        <begin position="19"/>
        <end position="107"/>
    </location>
</feature>
<dbReference type="EMBL" id="JYIK01000756">
    <property type="protein sequence ID" value="KWX09658.1"/>
    <property type="molecule type" value="Genomic_DNA"/>
</dbReference>
<reference evidence="3" key="1">
    <citation type="submission" date="2015-02" db="EMBL/GenBank/DDBJ databases">
        <title>Physiological reanalysis, assessment of diazotrophy, and genome sequences of multiple isolates of Streptomyces thermoautotrophicus.</title>
        <authorList>
            <person name="MacKellar D.C."/>
            <person name="Lieber L."/>
            <person name="Norman J."/>
            <person name="Bolger A."/>
            <person name="Tobin C."/>
            <person name="Murray J.W."/>
            <person name="Friesen M."/>
            <person name="Prell J."/>
        </authorList>
    </citation>
    <scope>NUCLEOTIDE SEQUENCE [LARGE SCALE GENOMIC DNA]</scope>
    <source>
        <strain evidence="3">UBT1</strain>
    </source>
</reference>
<feature type="non-terminal residue" evidence="2">
    <location>
        <position position="1"/>
    </location>
</feature>
<evidence type="ECO:0000313" key="3">
    <source>
        <dbReference type="Proteomes" id="UP000070598"/>
    </source>
</evidence>
<dbReference type="InterPro" id="IPR019606">
    <property type="entry name" value="GerMN"/>
</dbReference>